<dbReference type="GO" id="GO:0008168">
    <property type="term" value="F:methyltransferase activity"/>
    <property type="evidence" value="ECO:0007669"/>
    <property type="project" value="UniProtKB-UniRule"/>
</dbReference>
<dbReference type="InterPro" id="IPR011610">
    <property type="entry name" value="SAM_mthyl_Trfase_ML2640-like"/>
</dbReference>
<protein>
    <recommendedName>
        <fullName evidence="6">S-adenosyl-L-methionine-dependent methyltransferase</fullName>
        <ecNumber evidence="6">2.1.1.-</ecNumber>
    </recommendedName>
</protein>
<comment type="caution">
    <text evidence="7">The sequence shown here is derived from an EMBL/GenBank/DDBJ whole genome shotgun (WGS) entry which is preliminary data.</text>
</comment>
<dbReference type="InterPro" id="IPR029063">
    <property type="entry name" value="SAM-dependent_MTases_sf"/>
</dbReference>
<keyword evidence="3 6" id="KW-0489">Methyltransferase</keyword>
<reference evidence="7 8" key="1">
    <citation type="submission" date="2016-12" db="EMBL/GenBank/DDBJ databases">
        <title>The new phylogeny of genus Mycobacterium.</title>
        <authorList>
            <person name="Tortoli E."/>
            <person name="Trovato A."/>
            <person name="Cirillo D.M."/>
        </authorList>
    </citation>
    <scope>NUCLEOTIDE SEQUENCE [LARGE SCALE GENOMIC DNA]</scope>
    <source>
        <strain evidence="7 8">DSM 45130</strain>
    </source>
</reference>
<dbReference type="OrthoDB" id="9806164at2"/>
<name>A0A1X0DDL5_9MYCO</name>
<dbReference type="RefSeq" id="WP_083031286.1">
    <property type="nucleotide sequence ID" value="NZ_AP022618.1"/>
</dbReference>
<evidence type="ECO:0000313" key="8">
    <source>
        <dbReference type="Proteomes" id="UP000192801"/>
    </source>
</evidence>
<dbReference type="EMBL" id="MVHS01000027">
    <property type="protein sequence ID" value="ORA69880.1"/>
    <property type="molecule type" value="Genomic_DNA"/>
</dbReference>
<dbReference type="PANTHER" id="PTHR43619:SF2">
    <property type="entry name" value="S-ADENOSYL-L-METHIONINE-DEPENDENT METHYLTRANSFERASES SUPERFAMILY PROTEIN"/>
    <property type="match status" value="1"/>
</dbReference>
<dbReference type="Gene3D" id="3.40.50.150">
    <property type="entry name" value="Vaccinia Virus protein VP39"/>
    <property type="match status" value="1"/>
</dbReference>
<dbReference type="SUPFAM" id="SSF53335">
    <property type="entry name" value="S-adenosyl-L-methionine-dependent methyltransferases"/>
    <property type="match status" value="1"/>
</dbReference>
<dbReference type="PANTHER" id="PTHR43619">
    <property type="entry name" value="S-ADENOSYL-L-METHIONINE-DEPENDENT METHYLTRANSFERASE YKTD-RELATED"/>
    <property type="match status" value="1"/>
</dbReference>
<dbReference type="NCBIfam" id="TIGR00027">
    <property type="entry name" value="mthyl_TIGR00027"/>
    <property type="match status" value="1"/>
</dbReference>
<comment type="similarity">
    <text evidence="2 6">Belongs to the UPF0677 family.</text>
</comment>
<evidence type="ECO:0000256" key="5">
    <source>
        <dbReference type="ARBA" id="ARBA00022691"/>
    </source>
</evidence>
<dbReference type="GO" id="GO:0032259">
    <property type="term" value="P:methylation"/>
    <property type="evidence" value="ECO:0007669"/>
    <property type="project" value="UniProtKB-KW"/>
</dbReference>
<dbReference type="EC" id="2.1.1.-" evidence="6"/>
<keyword evidence="5 6" id="KW-0949">S-adenosyl-L-methionine</keyword>
<dbReference type="STRING" id="444597.BST26_12220"/>
<dbReference type="InterPro" id="IPR007213">
    <property type="entry name" value="Ppm1/Ppm2/Tcmp"/>
</dbReference>
<evidence type="ECO:0000256" key="6">
    <source>
        <dbReference type="RuleBase" id="RU362030"/>
    </source>
</evidence>
<comment type="function">
    <text evidence="1 6">Exhibits S-adenosyl-L-methionine-dependent methyltransferase activity.</text>
</comment>
<proteinExistence type="inferred from homology"/>
<evidence type="ECO:0000256" key="1">
    <source>
        <dbReference type="ARBA" id="ARBA00003907"/>
    </source>
</evidence>
<sequence length="306" mass="33127">MARTDDDSWDLASSVGATATMVAAARAVATRSPKAVIDDRFAEPLVRAVGVDFFSRMAAGELDADALDSDDGRFGIDRFADAMAARTLFFDGVFADAAATGVRQGVILASGLDARGWRLDWPADMVVYEVDQPEVIAFKTATLASLDATPTADLRPIAIDLRQDWPAALAEAGFDPTAPTAWIAEGLVMYLPADAQDRLLDAITELSAPGSWLAVEAVSPPEVPLDPDEQRERALKSTERWRNHGFDLDFSELVYTDARTEVPAYLGGLGWQTTVLDGNDMLTRYGLDPVERDENAGRPIYITATR</sequence>
<evidence type="ECO:0000313" key="7">
    <source>
        <dbReference type="EMBL" id="ORA69880.1"/>
    </source>
</evidence>
<dbReference type="Proteomes" id="UP000192801">
    <property type="component" value="Unassembled WGS sequence"/>
</dbReference>
<accession>A0A1X0DDL5</accession>
<gene>
    <name evidence="7" type="ORF">BST26_12220</name>
</gene>
<dbReference type="Pfam" id="PF04072">
    <property type="entry name" value="LCM"/>
    <property type="match status" value="1"/>
</dbReference>
<dbReference type="AlphaFoldDB" id="A0A1X0DDL5"/>
<evidence type="ECO:0000256" key="3">
    <source>
        <dbReference type="ARBA" id="ARBA00022603"/>
    </source>
</evidence>
<keyword evidence="8" id="KW-1185">Reference proteome</keyword>
<evidence type="ECO:0000256" key="2">
    <source>
        <dbReference type="ARBA" id="ARBA00008138"/>
    </source>
</evidence>
<keyword evidence="4 7" id="KW-0808">Transferase</keyword>
<evidence type="ECO:0000256" key="4">
    <source>
        <dbReference type="ARBA" id="ARBA00022679"/>
    </source>
</evidence>
<organism evidence="7 8">
    <name type="scientific">Mycolicibacterium insubricum</name>
    <dbReference type="NCBI Taxonomy" id="444597"/>
    <lineage>
        <taxon>Bacteria</taxon>
        <taxon>Bacillati</taxon>
        <taxon>Actinomycetota</taxon>
        <taxon>Actinomycetes</taxon>
        <taxon>Mycobacteriales</taxon>
        <taxon>Mycobacteriaceae</taxon>
        <taxon>Mycolicibacterium</taxon>
    </lineage>
</organism>